<dbReference type="PROSITE" id="PS51257">
    <property type="entry name" value="PROKAR_LIPOPROTEIN"/>
    <property type="match status" value="1"/>
</dbReference>
<dbReference type="RefSeq" id="WP_220338610.1">
    <property type="nucleotide sequence ID" value="NZ_JAEUAX010000001.1"/>
</dbReference>
<reference evidence="3 4" key="1">
    <citation type="journal article" date="2021" name="MBio">
        <title>Poor Competitiveness of Bradyrhizobium in Pigeon Pea Root Colonization in Indian Soils.</title>
        <authorList>
            <person name="Chalasani D."/>
            <person name="Basu A."/>
            <person name="Pullabhotla S.V.S.R.N."/>
            <person name="Jorrin B."/>
            <person name="Neal A.L."/>
            <person name="Poole P.S."/>
            <person name="Podile A.R."/>
            <person name="Tkacz A."/>
        </authorList>
    </citation>
    <scope>NUCLEOTIDE SEQUENCE [LARGE SCALE GENOMIC DNA]</scope>
    <source>
        <strain evidence="3 4">HU12</strain>
    </source>
</reference>
<protein>
    <submittedName>
        <fullName evidence="3">DUF305 domain-containing protein</fullName>
    </submittedName>
</protein>
<evidence type="ECO:0000256" key="1">
    <source>
        <dbReference type="SAM" id="SignalP"/>
    </source>
</evidence>
<organism evidence="3 4">
    <name type="scientific">Microbacterium ureisolvens</name>
    <dbReference type="NCBI Taxonomy" id="2781186"/>
    <lineage>
        <taxon>Bacteria</taxon>
        <taxon>Bacillati</taxon>
        <taxon>Actinomycetota</taxon>
        <taxon>Actinomycetes</taxon>
        <taxon>Micrococcales</taxon>
        <taxon>Microbacteriaceae</taxon>
        <taxon>Microbacterium</taxon>
    </lineage>
</organism>
<feature type="signal peptide" evidence="1">
    <location>
        <begin position="1"/>
        <end position="27"/>
    </location>
</feature>
<dbReference type="InterPro" id="IPR012347">
    <property type="entry name" value="Ferritin-like"/>
</dbReference>
<evidence type="ECO:0000313" key="3">
    <source>
        <dbReference type="EMBL" id="MBW9108541.1"/>
    </source>
</evidence>
<feature type="domain" description="DUF305" evidence="2">
    <location>
        <begin position="55"/>
        <end position="199"/>
    </location>
</feature>
<comment type="caution">
    <text evidence="3">The sequence shown here is derived from an EMBL/GenBank/DDBJ whole genome shotgun (WGS) entry which is preliminary data.</text>
</comment>
<evidence type="ECO:0000313" key="4">
    <source>
        <dbReference type="Proteomes" id="UP000777440"/>
    </source>
</evidence>
<accession>A0ABS7HV98</accession>
<proteinExistence type="predicted"/>
<dbReference type="InterPro" id="IPR005183">
    <property type="entry name" value="DUF305_CopM-like"/>
</dbReference>
<dbReference type="Proteomes" id="UP000777440">
    <property type="component" value="Unassembled WGS sequence"/>
</dbReference>
<name>A0ABS7HV98_9MICO</name>
<dbReference type="EMBL" id="JAEUAX010000001">
    <property type="protein sequence ID" value="MBW9108541.1"/>
    <property type="molecule type" value="Genomic_DNA"/>
</dbReference>
<sequence>MNHHRTRALLAALPLAIALGLAGCANGSGGPGSMPGMDHASPMPSGSASAVSMADQMFVVMMIPHHEQAIEMSDVILEDDGVDSRVSELAERIKGAQGPEIELMQGWLDEWGVPHDTAAAGGMDHGGGMMSEADMTALREADGEEAGRLFLEQMIVHHEGAVEMAEAALDDGEDPDVLALAQRVIDDQTAEIAEMQELLTKL</sequence>
<keyword evidence="1" id="KW-0732">Signal</keyword>
<dbReference type="PANTHER" id="PTHR36933:SF1">
    <property type="entry name" value="SLL0788 PROTEIN"/>
    <property type="match status" value="1"/>
</dbReference>
<dbReference type="Gene3D" id="1.20.1260.10">
    <property type="match status" value="1"/>
</dbReference>
<feature type="chain" id="PRO_5046386799" evidence="1">
    <location>
        <begin position="28"/>
        <end position="202"/>
    </location>
</feature>
<gene>
    <name evidence="3" type="ORF">JNB61_02015</name>
</gene>
<dbReference type="Pfam" id="PF03713">
    <property type="entry name" value="DUF305"/>
    <property type="match status" value="1"/>
</dbReference>
<keyword evidence="4" id="KW-1185">Reference proteome</keyword>
<dbReference type="PANTHER" id="PTHR36933">
    <property type="entry name" value="SLL0788 PROTEIN"/>
    <property type="match status" value="1"/>
</dbReference>
<evidence type="ECO:0000259" key="2">
    <source>
        <dbReference type="Pfam" id="PF03713"/>
    </source>
</evidence>